<dbReference type="Gene3D" id="3.40.50.300">
    <property type="entry name" value="P-loop containing nucleotide triphosphate hydrolases"/>
    <property type="match status" value="1"/>
</dbReference>
<proteinExistence type="predicted"/>
<evidence type="ECO:0000256" key="5">
    <source>
        <dbReference type="ARBA" id="ARBA00022840"/>
    </source>
</evidence>
<dbReference type="Pfam" id="PF00005">
    <property type="entry name" value="ABC_tran"/>
    <property type="match status" value="1"/>
</dbReference>
<evidence type="ECO:0000313" key="12">
    <source>
        <dbReference type="Proteomes" id="UP000054387"/>
    </source>
</evidence>
<keyword evidence="6 8" id="KW-1133">Transmembrane helix</keyword>
<evidence type="ECO:0000313" key="11">
    <source>
        <dbReference type="EMBL" id="KTG09151.1"/>
    </source>
</evidence>
<evidence type="ECO:0000256" key="8">
    <source>
        <dbReference type="SAM" id="Phobius"/>
    </source>
</evidence>
<reference evidence="11 12" key="1">
    <citation type="submission" date="2015-12" db="EMBL/GenBank/DDBJ databases">
        <title>Haloprofundus marisrubri gen. nov., sp. nov., an extremely halophilic archaeon isolated from the Discovery deep brine-seawater interface in the Red Sea.</title>
        <authorList>
            <person name="Zhang G."/>
            <person name="Stingl U."/>
            <person name="Rashid M."/>
        </authorList>
    </citation>
    <scope>NUCLEOTIDE SEQUENCE [LARGE SCALE GENOMIC DNA]</scope>
    <source>
        <strain evidence="11 12">SB9</strain>
    </source>
</reference>
<keyword evidence="12" id="KW-1185">Reference proteome</keyword>
<dbReference type="OrthoDB" id="121502at2157"/>
<feature type="transmembrane region" description="Helical" evidence="8">
    <location>
        <begin position="169"/>
        <end position="186"/>
    </location>
</feature>
<evidence type="ECO:0000256" key="1">
    <source>
        <dbReference type="ARBA" id="ARBA00004141"/>
    </source>
</evidence>
<keyword evidence="2" id="KW-0813">Transport</keyword>
<feature type="transmembrane region" description="Helical" evidence="8">
    <location>
        <begin position="87"/>
        <end position="107"/>
    </location>
</feature>
<dbReference type="PROSITE" id="PS00211">
    <property type="entry name" value="ABC_TRANSPORTER_1"/>
    <property type="match status" value="1"/>
</dbReference>
<dbReference type="InterPro" id="IPR003439">
    <property type="entry name" value="ABC_transporter-like_ATP-bd"/>
</dbReference>
<keyword evidence="4" id="KW-0547">Nucleotide-binding</keyword>
<dbReference type="PANTHER" id="PTHR24221">
    <property type="entry name" value="ATP-BINDING CASSETTE SUB-FAMILY B"/>
    <property type="match status" value="1"/>
</dbReference>
<dbReference type="GO" id="GO:0140359">
    <property type="term" value="F:ABC-type transporter activity"/>
    <property type="evidence" value="ECO:0007669"/>
    <property type="project" value="InterPro"/>
</dbReference>
<evidence type="ECO:0000256" key="2">
    <source>
        <dbReference type="ARBA" id="ARBA00022448"/>
    </source>
</evidence>
<dbReference type="EMBL" id="LOPU01000029">
    <property type="protein sequence ID" value="KTG09151.1"/>
    <property type="molecule type" value="Genomic_DNA"/>
</dbReference>
<dbReference type="STRING" id="1514971.AUR64_15255"/>
<dbReference type="RefSeq" id="WP_058582304.1">
    <property type="nucleotide sequence ID" value="NZ_LOPU01000029.1"/>
</dbReference>
<dbReference type="InterPro" id="IPR011527">
    <property type="entry name" value="ABC1_TM_dom"/>
</dbReference>
<keyword evidence="7 8" id="KW-0472">Membrane</keyword>
<dbReference type="SUPFAM" id="SSF52540">
    <property type="entry name" value="P-loop containing nucleoside triphosphate hydrolases"/>
    <property type="match status" value="1"/>
</dbReference>
<dbReference type="CDD" id="cd18565">
    <property type="entry name" value="ABC_6TM_exporter_like"/>
    <property type="match status" value="1"/>
</dbReference>
<evidence type="ECO:0000259" key="10">
    <source>
        <dbReference type="PROSITE" id="PS50929"/>
    </source>
</evidence>
<dbReference type="InterPro" id="IPR003593">
    <property type="entry name" value="AAA+_ATPase"/>
</dbReference>
<dbReference type="AlphaFoldDB" id="A0A0W1R777"/>
<dbReference type="InterPro" id="IPR039421">
    <property type="entry name" value="Type_1_exporter"/>
</dbReference>
<dbReference type="GO" id="GO:0005524">
    <property type="term" value="F:ATP binding"/>
    <property type="evidence" value="ECO:0007669"/>
    <property type="project" value="UniProtKB-KW"/>
</dbReference>
<dbReference type="Gene3D" id="1.20.1560.10">
    <property type="entry name" value="ABC transporter type 1, transmembrane domain"/>
    <property type="match status" value="1"/>
</dbReference>
<evidence type="ECO:0000256" key="4">
    <source>
        <dbReference type="ARBA" id="ARBA00022741"/>
    </source>
</evidence>
<dbReference type="GO" id="GO:0016887">
    <property type="term" value="F:ATP hydrolysis activity"/>
    <property type="evidence" value="ECO:0007669"/>
    <property type="project" value="InterPro"/>
</dbReference>
<dbReference type="Pfam" id="PF00664">
    <property type="entry name" value="ABC_membrane"/>
    <property type="match status" value="1"/>
</dbReference>
<dbReference type="FunFam" id="3.40.50.300:FF:000287">
    <property type="entry name" value="Multidrug ABC transporter ATP-binding protein"/>
    <property type="match status" value="1"/>
</dbReference>
<dbReference type="PROSITE" id="PS50929">
    <property type="entry name" value="ABC_TM1F"/>
    <property type="match status" value="1"/>
</dbReference>
<evidence type="ECO:0000259" key="9">
    <source>
        <dbReference type="PROSITE" id="PS50893"/>
    </source>
</evidence>
<dbReference type="SUPFAM" id="SSF90123">
    <property type="entry name" value="ABC transporter transmembrane region"/>
    <property type="match status" value="1"/>
</dbReference>
<evidence type="ECO:0000256" key="6">
    <source>
        <dbReference type="ARBA" id="ARBA00022989"/>
    </source>
</evidence>
<gene>
    <name evidence="11" type="ORF">AUR64_15255</name>
</gene>
<organism evidence="11 12">
    <name type="scientific">Haloprofundus marisrubri</name>
    <dbReference type="NCBI Taxonomy" id="1514971"/>
    <lineage>
        <taxon>Archaea</taxon>
        <taxon>Methanobacteriati</taxon>
        <taxon>Methanobacteriota</taxon>
        <taxon>Stenosarchaea group</taxon>
        <taxon>Halobacteria</taxon>
        <taxon>Halobacteriales</taxon>
        <taxon>Haloferacaceae</taxon>
        <taxon>Haloprofundus</taxon>
    </lineage>
</organism>
<evidence type="ECO:0000256" key="3">
    <source>
        <dbReference type="ARBA" id="ARBA00022692"/>
    </source>
</evidence>
<feature type="domain" description="ABC transporter" evidence="9">
    <location>
        <begin position="374"/>
        <end position="608"/>
    </location>
</feature>
<keyword evidence="3 8" id="KW-0812">Transmembrane</keyword>
<name>A0A0W1R777_9EURY</name>
<dbReference type="PROSITE" id="PS50893">
    <property type="entry name" value="ABC_TRANSPORTER_2"/>
    <property type="match status" value="1"/>
</dbReference>
<comment type="subcellular location">
    <subcellularLocation>
        <location evidence="1">Membrane</location>
        <topology evidence="1">Multi-pass membrane protein</topology>
    </subcellularLocation>
</comment>
<evidence type="ECO:0000256" key="7">
    <source>
        <dbReference type="ARBA" id="ARBA00023136"/>
    </source>
</evidence>
<dbReference type="SMART" id="SM00382">
    <property type="entry name" value="AAA"/>
    <property type="match status" value="1"/>
</dbReference>
<dbReference type="InterPro" id="IPR036640">
    <property type="entry name" value="ABC1_TM_sf"/>
</dbReference>
<sequence>MTDANTSFQALADQVERPIQRVFDEYGKPEIRWLTLGVLTSFLSRAANLVPPLLLGVTLNAVEGGPGAYTLPLVPDAWLPTTVPEQLTLSIALIAGAFVVAAVASWGRTVTLNLFAHRIEHFLRVDTYERMQALDMAFFDDKQTGEIMSVLNNDVNNLEVFFDNALESTIRLFVMVLGIAGVLFYLNWQLAIVTLVFVPLLAGFTYWFMTRVEPVYAAVRSSIGGMNTRLENNLSGIDLIKTTATERYEAQRVRTASKEYFDQIMTVIKLSGIYQPGMQFIGGMTFLATFAVGGYWLVVGPPPYASGVLRVGTFVTFVTLARELVAPVSESGRIVEWYENALASTRRIYALRDMPASIDDPDDPVSLGTVEGRVEYDSVSFSYDESEQVLSDVNFAVAPGETLALVGPTGAGKSTILKLLPRLYDVNDGSVRVDGVDVRDASLSELRGAIGYVGQETFLFDGSVAENLRYGAFDATEEEVVEAAKIAEAHEFIEDLPEGYDTRIGERGVKLSGGQRQRLSIARTALADAPILILDEATSAVDTETERRIQRGLERLTEDRTTLVIAHRLSTVTNADQILVLDDGRIEERGSHDELHETGGEYASLWAAQARAPVGSQDD</sequence>
<keyword evidence="5 11" id="KW-0067">ATP-binding</keyword>
<feature type="transmembrane region" description="Helical" evidence="8">
    <location>
        <begin position="192"/>
        <end position="209"/>
    </location>
</feature>
<protein>
    <submittedName>
        <fullName evidence="11">Multidrug ABC transporter ATP-binding protein</fullName>
    </submittedName>
</protein>
<feature type="domain" description="ABC transmembrane type-1" evidence="10">
    <location>
        <begin position="36"/>
        <end position="335"/>
    </location>
</feature>
<feature type="transmembrane region" description="Helical" evidence="8">
    <location>
        <begin position="280"/>
        <end position="298"/>
    </location>
</feature>
<dbReference type="PANTHER" id="PTHR24221:SF654">
    <property type="entry name" value="ATP-BINDING CASSETTE SUB-FAMILY B MEMBER 6"/>
    <property type="match status" value="1"/>
</dbReference>
<dbReference type="InterPro" id="IPR017871">
    <property type="entry name" value="ABC_transporter-like_CS"/>
</dbReference>
<accession>A0A0W1R777</accession>
<dbReference type="InterPro" id="IPR027417">
    <property type="entry name" value="P-loop_NTPase"/>
</dbReference>
<dbReference type="Proteomes" id="UP000054387">
    <property type="component" value="Unassembled WGS sequence"/>
</dbReference>
<comment type="caution">
    <text evidence="11">The sequence shown here is derived from an EMBL/GenBank/DDBJ whole genome shotgun (WGS) entry which is preliminary data.</text>
</comment>
<dbReference type="GO" id="GO:0016020">
    <property type="term" value="C:membrane"/>
    <property type="evidence" value="ECO:0007669"/>
    <property type="project" value="UniProtKB-SubCell"/>
</dbReference>